<evidence type="ECO:0000256" key="3">
    <source>
        <dbReference type="ARBA" id="ARBA00023002"/>
    </source>
</evidence>
<evidence type="ECO:0000259" key="9">
    <source>
        <dbReference type="Pfam" id="PF04551"/>
    </source>
</evidence>
<evidence type="ECO:0000256" key="8">
    <source>
        <dbReference type="HAMAP-Rule" id="MF_00159"/>
    </source>
</evidence>
<dbReference type="InterPro" id="IPR045854">
    <property type="entry name" value="NO2/SO3_Rdtase_4Fe4S_sf"/>
</dbReference>
<feature type="binding site" evidence="8">
    <location>
        <position position="563"/>
    </location>
    <ligand>
        <name>[4Fe-4S] cluster</name>
        <dbReference type="ChEBI" id="CHEBI:49883"/>
    </ligand>
</feature>
<dbReference type="Gene3D" id="3.20.20.20">
    <property type="entry name" value="Dihydropteroate synthase-like"/>
    <property type="match status" value="1"/>
</dbReference>
<comment type="similarity">
    <text evidence="8">Belongs to the IspG family.</text>
</comment>
<evidence type="ECO:0000256" key="2">
    <source>
        <dbReference type="ARBA" id="ARBA00022723"/>
    </source>
</evidence>
<comment type="caution">
    <text evidence="11">The sequence shown here is derived from an EMBL/GenBank/DDBJ whole genome shotgun (WGS) entry which is preliminary data.</text>
</comment>
<dbReference type="NCBIfam" id="TIGR00612">
    <property type="entry name" value="ispG_gcpE"/>
    <property type="match status" value="1"/>
</dbReference>
<dbReference type="FunFam" id="3.30.413.10:FF:000006">
    <property type="entry name" value="4-hydroxy-3-methylbut-2-en-1-yl diphosphate synthase (flavodoxin)"/>
    <property type="match status" value="1"/>
</dbReference>
<evidence type="ECO:0000256" key="5">
    <source>
        <dbReference type="ARBA" id="ARBA00023014"/>
    </source>
</evidence>
<dbReference type="SUPFAM" id="SSF56014">
    <property type="entry name" value="Nitrite and sulphite reductase 4Fe-4S domain-like"/>
    <property type="match status" value="1"/>
</dbReference>
<dbReference type="EMBL" id="JAHCMY010000001">
    <property type="protein sequence ID" value="MBS9522652.1"/>
    <property type="molecule type" value="Genomic_DNA"/>
</dbReference>
<dbReference type="PANTHER" id="PTHR30454:SF0">
    <property type="entry name" value="4-HYDROXY-3-METHYLBUT-2-EN-1-YL DIPHOSPHATE SYNTHASE (FERREDOXIN), CHLOROPLASTIC"/>
    <property type="match status" value="1"/>
</dbReference>
<keyword evidence="3 8" id="KW-0560">Oxidoreductase</keyword>
<evidence type="ECO:0000256" key="6">
    <source>
        <dbReference type="ARBA" id="ARBA00023229"/>
    </source>
</evidence>
<dbReference type="EC" id="1.17.7.3" evidence="8"/>
<dbReference type="GO" id="GO:0005506">
    <property type="term" value="F:iron ion binding"/>
    <property type="evidence" value="ECO:0007669"/>
    <property type="project" value="InterPro"/>
</dbReference>
<evidence type="ECO:0000256" key="7">
    <source>
        <dbReference type="ARBA" id="ARBA00051119"/>
    </source>
</evidence>
<feature type="binding site" evidence="8">
    <location>
        <position position="566"/>
    </location>
    <ligand>
        <name>[4Fe-4S] cluster</name>
        <dbReference type="ChEBI" id="CHEBI:49883"/>
    </ligand>
</feature>
<dbReference type="SUPFAM" id="SSF51717">
    <property type="entry name" value="Dihydropteroate synthetase-like"/>
    <property type="match status" value="1"/>
</dbReference>
<evidence type="ECO:0000313" key="11">
    <source>
        <dbReference type="EMBL" id="MBS9522652.1"/>
    </source>
</evidence>
<feature type="domain" description="IspG TIM-barrel" evidence="9">
    <location>
        <begin position="25"/>
        <end position="293"/>
    </location>
</feature>
<dbReference type="GO" id="GO:0141197">
    <property type="term" value="F:4-hydroxy-3-methylbut-2-enyl-diphosphate synthase activity (flavodoxin)"/>
    <property type="evidence" value="ECO:0007669"/>
    <property type="project" value="UniProtKB-EC"/>
</dbReference>
<reference evidence="11 12" key="1">
    <citation type="submission" date="2021-05" db="EMBL/GenBank/DDBJ databases">
        <authorList>
            <person name="Zhang Z.D."/>
            <person name="Osman G."/>
        </authorList>
    </citation>
    <scope>NUCLEOTIDE SEQUENCE [LARGE SCALE GENOMIC DNA]</scope>
    <source>
        <strain evidence="11 12">KCTC 32217</strain>
    </source>
</reference>
<dbReference type="RefSeq" id="WP_213943546.1">
    <property type="nucleotide sequence ID" value="NZ_JAHCMY010000001.1"/>
</dbReference>
<dbReference type="Proteomes" id="UP001319104">
    <property type="component" value="Unassembled WGS sequence"/>
</dbReference>
<dbReference type="InterPro" id="IPR011005">
    <property type="entry name" value="Dihydropteroate_synth-like_sf"/>
</dbReference>
<evidence type="ECO:0000256" key="1">
    <source>
        <dbReference type="ARBA" id="ARBA00022485"/>
    </source>
</evidence>
<comment type="catalytic activity">
    <reaction evidence="7">
        <text>(2E)-4-hydroxy-3-methylbut-2-enyl diphosphate + 2 oxidized [2Fe-2S]-[ferredoxin] + H2O = 2-C-methyl-D-erythritol 2,4-cyclic diphosphate + 2 reduced [2Fe-2S]-[ferredoxin] + H(+)</text>
        <dbReference type="Rhea" id="RHEA:26119"/>
        <dbReference type="Rhea" id="RHEA-COMP:10000"/>
        <dbReference type="Rhea" id="RHEA-COMP:10001"/>
        <dbReference type="ChEBI" id="CHEBI:15377"/>
        <dbReference type="ChEBI" id="CHEBI:15378"/>
        <dbReference type="ChEBI" id="CHEBI:33737"/>
        <dbReference type="ChEBI" id="CHEBI:33738"/>
        <dbReference type="ChEBI" id="CHEBI:58483"/>
        <dbReference type="ChEBI" id="CHEBI:128753"/>
        <dbReference type="EC" id="1.17.7.1"/>
    </reaction>
</comment>
<keyword evidence="1 8" id="KW-0004">4Fe-4S</keyword>
<dbReference type="PIRSF" id="PIRSF037336">
    <property type="entry name" value="IspG_like"/>
    <property type="match status" value="1"/>
</dbReference>
<dbReference type="InterPro" id="IPR017178">
    <property type="entry name" value="IspG_atypical"/>
</dbReference>
<comment type="pathway">
    <text evidence="8">Isoprenoid biosynthesis; isopentenyl diphosphate biosynthesis via DXP pathway; isopentenyl diphosphate from 1-deoxy-D-xylulose 5-phosphate: step 5/6.</text>
</comment>
<dbReference type="GO" id="GO:0051539">
    <property type="term" value="F:4 iron, 4 sulfur cluster binding"/>
    <property type="evidence" value="ECO:0007669"/>
    <property type="project" value="UniProtKB-UniRule"/>
</dbReference>
<keyword evidence="6 8" id="KW-0414">Isoprene biosynthesis</keyword>
<feature type="binding site" evidence="8">
    <location>
        <position position="597"/>
    </location>
    <ligand>
        <name>[4Fe-4S] cluster</name>
        <dbReference type="ChEBI" id="CHEBI:49883"/>
    </ligand>
</feature>
<keyword evidence="12" id="KW-1185">Reference proteome</keyword>
<evidence type="ECO:0000313" key="12">
    <source>
        <dbReference type="Proteomes" id="UP001319104"/>
    </source>
</evidence>
<dbReference type="Pfam" id="PF04551">
    <property type="entry name" value="GcpE"/>
    <property type="match status" value="1"/>
</dbReference>
<protein>
    <recommendedName>
        <fullName evidence="8">4-hydroxy-3-methylbut-2-en-1-yl diphosphate synthase (flavodoxin)</fullName>
        <ecNumber evidence="8">1.17.7.3</ecNumber>
    </recommendedName>
    <alternativeName>
        <fullName evidence="8">1-hydroxy-2-methyl-2-(E)-butenyl 4-diphosphate synthase</fullName>
    </alternativeName>
</protein>
<keyword evidence="4 8" id="KW-0408">Iron</keyword>
<gene>
    <name evidence="8 11" type="primary">ispG</name>
    <name evidence="11" type="ORF">KI659_01375</name>
</gene>
<comment type="cofactor">
    <cofactor evidence="8">
        <name>[4Fe-4S] cluster</name>
        <dbReference type="ChEBI" id="CHEBI:49883"/>
    </cofactor>
    <text evidence="8">Binds 1 [4Fe-4S] cluster.</text>
</comment>
<feature type="domain" description="IspG C-terminal" evidence="10">
    <location>
        <begin position="559"/>
        <end position="647"/>
    </location>
</feature>
<dbReference type="InterPro" id="IPR058578">
    <property type="entry name" value="IspG_TIM"/>
</dbReference>
<comment type="function">
    <text evidence="8">Converts 2C-methyl-D-erythritol 2,4-cyclodiphosphate (ME-2,4cPP) into 1-hydroxy-2-methyl-2-(E)-butenyl 4-diphosphate.</text>
</comment>
<dbReference type="GO" id="GO:0019288">
    <property type="term" value="P:isopentenyl diphosphate biosynthetic process, methylerythritol 4-phosphate pathway"/>
    <property type="evidence" value="ECO:0007669"/>
    <property type="project" value="UniProtKB-UniRule"/>
</dbReference>
<dbReference type="InterPro" id="IPR058579">
    <property type="entry name" value="IspG_C"/>
</dbReference>
<accession>A0AAP2G0N6</accession>
<dbReference type="FunFam" id="3.20.20.20:FF:000005">
    <property type="entry name" value="4-hydroxy-3-methylbut-2-en-1-yl diphosphate synthase (flavodoxin)"/>
    <property type="match status" value="1"/>
</dbReference>
<dbReference type="Pfam" id="PF26540">
    <property type="entry name" value="GcpE_C"/>
    <property type="match status" value="1"/>
</dbReference>
<evidence type="ECO:0000256" key="4">
    <source>
        <dbReference type="ARBA" id="ARBA00023004"/>
    </source>
</evidence>
<organism evidence="11 12">
    <name type="scientific">Litoribacter ruber</name>
    <dbReference type="NCBI Taxonomy" id="702568"/>
    <lineage>
        <taxon>Bacteria</taxon>
        <taxon>Pseudomonadati</taxon>
        <taxon>Bacteroidota</taxon>
        <taxon>Cytophagia</taxon>
        <taxon>Cytophagales</taxon>
        <taxon>Cyclobacteriaceae</taxon>
        <taxon>Litoribacter</taxon>
    </lineage>
</organism>
<dbReference type="HAMAP" id="MF_00159">
    <property type="entry name" value="IspG"/>
    <property type="match status" value="1"/>
</dbReference>
<dbReference type="GO" id="GO:0046429">
    <property type="term" value="F:4-hydroxy-3-methylbut-2-en-1-yl diphosphate synthase activity (ferredoxin)"/>
    <property type="evidence" value="ECO:0007669"/>
    <property type="project" value="UniProtKB-UniRule"/>
</dbReference>
<feature type="binding site" evidence="8">
    <location>
        <position position="604"/>
    </location>
    <ligand>
        <name>[4Fe-4S] cluster</name>
        <dbReference type="ChEBI" id="CHEBI:49883"/>
    </ligand>
</feature>
<dbReference type="AlphaFoldDB" id="A0AAP2G0N6"/>
<dbReference type="InterPro" id="IPR004588">
    <property type="entry name" value="IspG_bac-typ"/>
</dbReference>
<proteinExistence type="inferred from homology"/>
<dbReference type="GO" id="GO:0016114">
    <property type="term" value="P:terpenoid biosynthetic process"/>
    <property type="evidence" value="ECO:0007669"/>
    <property type="project" value="InterPro"/>
</dbReference>
<dbReference type="PANTHER" id="PTHR30454">
    <property type="entry name" value="4-HYDROXY-3-METHYLBUT-2-EN-1-YL DIPHOSPHATE SYNTHASE"/>
    <property type="match status" value="1"/>
</dbReference>
<comment type="catalytic activity">
    <reaction evidence="8">
        <text>(2E)-4-hydroxy-3-methylbut-2-enyl diphosphate + oxidized [flavodoxin] + H2O + 2 H(+) = 2-C-methyl-D-erythritol 2,4-cyclic diphosphate + reduced [flavodoxin]</text>
        <dbReference type="Rhea" id="RHEA:43604"/>
        <dbReference type="Rhea" id="RHEA-COMP:10622"/>
        <dbReference type="Rhea" id="RHEA-COMP:10623"/>
        <dbReference type="ChEBI" id="CHEBI:15377"/>
        <dbReference type="ChEBI" id="CHEBI:15378"/>
        <dbReference type="ChEBI" id="CHEBI:57618"/>
        <dbReference type="ChEBI" id="CHEBI:58210"/>
        <dbReference type="ChEBI" id="CHEBI:58483"/>
        <dbReference type="ChEBI" id="CHEBI:128753"/>
        <dbReference type="EC" id="1.17.7.3"/>
    </reaction>
</comment>
<keyword evidence="2 8" id="KW-0479">Metal-binding</keyword>
<dbReference type="Gene3D" id="3.30.413.10">
    <property type="entry name" value="Sulfite Reductase Hemoprotein, domain 1"/>
    <property type="match status" value="1"/>
</dbReference>
<keyword evidence="5 8" id="KW-0411">Iron-sulfur</keyword>
<name>A0AAP2G0N6_9BACT</name>
<evidence type="ECO:0000259" key="10">
    <source>
        <dbReference type="Pfam" id="PF26540"/>
    </source>
</evidence>
<sequence length="661" mass="73903">MDTKNLIEKIRYCNSLTSYSRRKTIPVSVGDVMIGGDNPIVVQSMTTVDTMDTEGSIEQCIRMVESGCELIRITAPSMKEAENLKNIKDGLAKRGYHVPLVADIHFTPNAAEIAAKIVEKVRINPGNYADKKKFEVLEYTDESYQEELDRIRERFLPLVRICKEHGTAMRIGTNHGSLSDRIMSRYGDTPLGMVESALEFLRICEDEGFYHIVISMKSSNTQVMVQAYRLLVQKLEEGGFKPYPLHLGVTEAGDGEDGRVKSAVGIGTLLEDGLGDTVRVSLTEDPEFEAPVAQALIDRYQARAEHEAISDIEGYPINPFEYTRRVTKEVFNIGGSNVPRVLADLSSFSEVTIKDLKNIGHFYLPELDKWKMNDQGADFVFTYKNPIPFMLPNGLKEIQHFSNWNSQDSNKFPVYSLQEFKVAEKLHPSLNFLLIEDKETATLAQDLAGNTNIVLILFTQNRHQMPALRRAMVNIIEQNLQLPVIFKTDYQGLDSDQTMLYAATDFGGLLIDGLGDGVMMGMSEVGGRSREESLSQVKLHNSVSFGVLQAARTRMSKTEYISCPSCGRTLFDLQETTAMIRKRTDHLKGVKIGIMGCIVNGPGEMADADYGYVGSGKGKITLYKGKEVMKRSVPSEKAVDELINIIRKDGQWIEPETERLG</sequence>